<dbReference type="SMART" id="SM00564">
    <property type="entry name" value="PQQ"/>
    <property type="match status" value="4"/>
</dbReference>
<evidence type="ECO:0000313" key="2">
    <source>
        <dbReference type="EMBL" id="SIT31314.1"/>
    </source>
</evidence>
<dbReference type="Gene3D" id="2.130.10.10">
    <property type="entry name" value="YVTN repeat-like/Quinoprotein amine dehydrogenase"/>
    <property type="match status" value="1"/>
</dbReference>
<evidence type="ECO:0000259" key="1">
    <source>
        <dbReference type="Pfam" id="PF13360"/>
    </source>
</evidence>
<dbReference type="InterPro" id="IPR015943">
    <property type="entry name" value="WD40/YVTN_repeat-like_dom_sf"/>
</dbReference>
<dbReference type="InterPro" id="IPR018391">
    <property type="entry name" value="PQQ_b-propeller_rpt"/>
</dbReference>
<dbReference type="Pfam" id="PF13360">
    <property type="entry name" value="PQQ_2"/>
    <property type="match status" value="1"/>
</dbReference>
<gene>
    <name evidence="2" type="ORF">SAMN05421788_110133</name>
</gene>
<dbReference type="Proteomes" id="UP000186917">
    <property type="component" value="Unassembled WGS sequence"/>
</dbReference>
<dbReference type="PANTHER" id="PTHR34512">
    <property type="entry name" value="CELL SURFACE PROTEIN"/>
    <property type="match status" value="1"/>
</dbReference>
<protein>
    <submittedName>
        <fullName evidence="2">Outer membrane protein assembly factor BamB, contains PQQ-like beta-propeller repeat</fullName>
    </submittedName>
</protein>
<reference evidence="3" key="1">
    <citation type="submission" date="2017-01" db="EMBL/GenBank/DDBJ databases">
        <authorList>
            <person name="Varghese N."/>
            <person name="Submissions S."/>
        </authorList>
    </citation>
    <scope>NUCLEOTIDE SEQUENCE [LARGE SCALE GENOMIC DNA]</scope>
    <source>
        <strain evidence="3">DSM 21054</strain>
    </source>
</reference>
<evidence type="ECO:0000313" key="3">
    <source>
        <dbReference type="Proteomes" id="UP000186917"/>
    </source>
</evidence>
<name>A0A1N7R8H6_9BACT</name>
<dbReference type="STRING" id="477680.SAMN05421788_110133"/>
<dbReference type="InterPro" id="IPR011047">
    <property type="entry name" value="Quinoprotein_ADH-like_sf"/>
</dbReference>
<proteinExistence type="predicted"/>
<accession>A0A1N7R8H6</accession>
<sequence length="489" mass="53511">MKSAQFSTLKNLKLTLCSFLIGCVLLCCTKKDGSEPVQISITTDTIIDILYNSAVCKATISTDGLSGLPSEQASGDSIIGLGVCYNTASQPVLENSKVTSTSRESKFSCTLTELQPETRYYVRSYYQTTKGTVYGNELQFTTQTLDSAISVFFSGYSTLYCLNASDGKLKWKVNVPDIQDATPVCVQGRVYVGGYDSNLYAFDTSGNLLWQRKLQEKNLAKNPIVKNGLVYISDYANVYAFNAVTGTPVWTMTSEFSNGNYNLTYADGMIFYSGVTSGVMGLAGIDALTGKKTWQTTIASNIPFVTGDKVYAFYYRTLSVVAAKDGSLISRTDITNLNNFRNIQVRNGHVYLFAENMGIIYDSATLAQQAVIYGSAISYNANSQVFVNNSVFTNGTAYDMNSGTLQWKAIEGGATDATVCNGLIYMGGNTYKDMGSGLYLKDKMGYFILDTRAQKQLLFAEFGNDYSLYAPPCVVTRSGKCYVGNKMYE</sequence>
<organism evidence="2 3">
    <name type="scientific">Filimonas lacunae</name>
    <dbReference type="NCBI Taxonomy" id="477680"/>
    <lineage>
        <taxon>Bacteria</taxon>
        <taxon>Pseudomonadati</taxon>
        <taxon>Bacteroidota</taxon>
        <taxon>Chitinophagia</taxon>
        <taxon>Chitinophagales</taxon>
        <taxon>Chitinophagaceae</taxon>
        <taxon>Filimonas</taxon>
    </lineage>
</organism>
<dbReference type="PANTHER" id="PTHR34512:SF30">
    <property type="entry name" value="OUTER MEMBRANE PROTEIN ASSEMBLY FACTOR BAMB"/>
    <property type="match status" value="1"/>
</dbReference>
<dbReference type="InterPro" id="IPR002372">
    <property type="entry name" value="PQQ_rpt_dom"/>
</dbReference>
<feature type="domain" description="Pyrrolo-quinoline quinone repeat" evidence="1">
    <location>
        <begin position="197"/>
        <end position="408"/>
    </location>
</feature>
<dbReference type="EMBL" id="FTOR01000010">
    <property type="protein sequence ID" value="SIT31314.1"/>
    <property type="molecule type" value="Genomic_DNA"/>
</dbReference>
<dbReference type="SUPFAM" id="SSF50998">
    <property type="entry name" value="Quinoprotein alcohol dehydrogenase-like"/>
    <property type="match status" value="1"/>
</dbReference>
<dbReference type="AlphaFoldDB" id="A0A1N7R8H6"/>
<keyword evidence="3" id="KW-1185">Reference proteome</keyword>
<dbReference type="OrthoDB" id="7012117at2"/>